<dbReference type="InterPro" id="IPR042119">
    <property type="entry name" value="QueA_dom2"/>
</dbReference>
<keyword evidence="2 5" id="KW-0808">Transferase</keyword>
<keyword evidence="3 5" id="KW-0949">S-adenosyl-L-methionine</keyword>
<dbReference type="HOGENOM" id="CLU_039110_1_0_0"/>
<sequence length="366" mass="40315">MDNPFALTRDSPGKKEEMAVSSYDYELPQSAIRLVPPENRDGSKMMVVPRSFRSREELSLDNILSLHHYLQPGDLLVLNDTRVIPARVYGKTSSGRAIEVLFLSFGSSLDSNVLFLSKSPGKSATEIHFPGGITLSGIRRVEEKDCYAGSLPDGLDVIAWLERAGEMPLPPYIQKHRKADQDDRERYQTVFSRNPGSVAAPTAGLHLSGIILEALEKKGVEKAFVTLHVGMGTFRPLSTPFLKDHQMHEEWYCVPEPTLALLEKTKKRGGRIIGVGTTVVRTLESMAQLGKTSGQTDLFIRPGYSFSYIDGLLTNFHQPRSTLLVLLDAFLGGSGSWKILYGEALSRGLSFLSYGDACLILPDGKG</sequence>
<accession>I0IKG3</accession>
<keyword evidence="1 5" id="KW-0963">Cytoplasm</keyword>
<comment type="catalytic activity">
    <reaction evidence="5">
        <text>7-aminomethyl-7-carbaguanosine(34) in tRNA + S-adenosyl-L-methionine = epoxyqueuosine(34) in tRNA + adenine + L-methionine + 2 H(+)</text>
        <dbReference type="Rhea" id="RHEA:32155"/>
        <dbReference type="Rhea" id="RHEA-COMP:10342"/>
        <dbReference type="Rhea" id="RHEA-COMP:18582"/>
        <dbReference type="ChEBI" id="CHEBI:15378"/>
        <dbReference type="ChEBI" id="CHEBI:16708"/>
        <dbReference type="ChEBI" id="CHEBI:57844"/>
        <dbReference type="ChEBI" id="CHEBI:59789"/>
        <dbReference type="ChEBI" id="CHEBI:82833"/>
        <dbReference type="ChEBI" id="CHEBI:194443"/>
        <dbReference type="EC" id="2.4.99.17"/>
    </reaction>
</comment>
<dbReference type="Gene3D" id="3.40.1780.10">
    <property type="entry name" value="QueA-like"/>
    <property type="match status" value="1"/>
</dbReference>
<dbReference type="eggNOG" id="COG0809">
    <property type="taxonomic scope" value="Bacteria"/>
</dbReference>
<dbReference type="Pfam" id="PF02547">
    <property type="entry name" value="Queuosine_synth"/>
    <property type="match status" value="1"/>
</dbReference>
<gene>
    <name evidence="5" type="primary">queA</name>
    <name evidence="6" type="ordered locus">LFE_0031</name>
</gene>
<reference evidence="6 7" key="1">
    <citation type="journal article" date="2012" name="J. Bacteriol.">
        <title>Complete Genome Sequence of Leptospirillum ferrooxidans Strain C2-3, Isolated from a Fresh Volcanic Ash Deposit on the Island of Miyake, Japan.</title>
        <authorList>
            <person name="Fujimura R."/>
            <person name="Sato Y."/>
            <person name="Nishizawa T."/>
            <person name="Oshima K."/>
            <person name="Kim S.-W."/>
            <person name="Hattori M."/>
            <person name="Kamijo T."/>
            <person name="Ohta H."/>
        </authorList>
    </citation>
    <scope>NUCLEOTIDE SEQUENCE [LARGE SCALE GENOMIC DNA]</scope>
    <source>
        <strain evidence="6 7">C2-3</strain>
    </source>
</reference>
<evidence type="ECO:0000256" key="1">
    <source>
        <dbReference type="ARBA" id="ARBA00022490"/>
    </source>
</evidence>
<dbReference type="InterPro" id="IPR042118">
    <property type="entry name" value="QueA_dom1"/>
</dbReference>
<dbReference type="PATRIC" id="fig|1162668.3.peg.40"/>
<dbReference type="RefSeq" id="WP_014448257.1">
    <property type="nucleotide sequence ID" value="NC_017094.1"/>
</dbReference>
<evidence type="ECO:0000256" key="4">
    <source>
        <dbReference type="ARBA" id="ARBA00022785"/>
    </source>
</evidence>
<evidence type="ECO:0000256" key="2">
    <source>
        <dbReference type="ARBA" id="ARBA00022679"/>
    </source>
</evidence>
<dbReference type="InterPro" id="IPR003699">
    <property type="entry name" value="QueA"/>
</dbReference>
<dbReference type="PANTHER" id="PTHR30307">
    <property type="entry name" value="S-ADENOSYLMETHIONINE:TRNA RIBOSYLTRANSFERASE-ISOMERASE"/>
    <property type="match status" value="1"/>
</dbReference>
<dbReference type="Gene3D" id="2.40.10.240">
    <property type="entry name" value="QueA-like"/>
    <property type="match status" value="1"/>
</dbReference>
<evidence type="ECO:0000256" key="5">
    <source>
        <dbReference type="HAMAP-Rule" id="MF_00113"/>
    </source>
</evidence>
<dbReference type="Proteomes" id="UP000007382">
    <property type="component" value="Chromosome"/>
</dbReference>
<dbReference type="GO" id="GO:0051075">
    <property type="term" value="F:S-adenosylmethionine:tRNA ribosyltransferase-isomerase activity"/>
    <property type="evidence" value="ECO:0007669"/>
    <property type="project" value="UniProtKB-EC"/>
</dbReference>
<dbReference type="SUPFAM" id="SSF111337">
    <property type="entry name" value="QueA-like"/>
    <property type="match status" value="1"/>
</dbReference>
<keyword evidence="7" id="KW-1185">Reference proteome</keyword>
<comment type="function">
    <text evidence="5">Transfers and isomerizes the ribose moiety from AdoMet to the 7-aminomethyl group of 7-deazaguanine (preQ1-tRNA) to give epoxyqueuosine (oQ-tRNA).</text>
</comment>
<proteinExistence type="inferred from homology"/>
<name>I0IKG3_LEPFC</name>
<evidence type="ECO:0000313" key="6">
    <source>
        <dbReference type="EMBL" id="BAM05762.1"/>
    </source>
</evidence>
<dbReference type="KEGG" id="lfc:LFE_0031"/>
<keyword evidence="4 5" id="KW-0671">Queuosine biosynthesis</keyword>
<dbReference type="PANTHER" id="PTHR30307:SF0">
    <property type="entry name" value="S-ADENOSYLMETHIONINE:TRNA RIBOSYLTRANSFERASE-ISOMERASE"/>
    <property type="match status" value="1"/>
</dbReference>
<dbReference type="UniPathway" id="UPA00392"/>
<dbReference type="STRING" id="1162668.LFE_0031"/>
<reference evidence="7" key="2">
    <citation type="submission" date="2012-03" db="EMBL/GenBank/DDBJ databases">
        <title>The complete genome sequence of the pioneer microbe on fresh volcanic deposit, Leptospirillum ferrooxidans strain C2-3.</title>
        <authorList>
            <person name="Fujimura R."/>
            <person name="Sato Y."/>
            <person name="Nishizawa T."/>
            <person name="Nanba K."/>
            <person name="Oshima K."/>
            <person name="Hattori M."/>
            <person name="Kamijo T."/>
            <person name="Ohta H."/>
        </authorList>
    </citation>
    <scope>NUCLEOTIDE SEQUENCE [LARGE SCALE GENOMIC DNA]</scope>
    <source>
        <strain evidence="7">C2-3</strain>
    </source>
</reference>
<protein>
    <recommendedName>
        <fullName evidence="5">S-adenosylmethionine:tRNA ribosyltransferase-isomerase</fullName>
        <ecNumber evidence="5">2.4.99.17</ecNumber>
    </recommendedName>
    <alternativeName>
        <fullName evidence="5">Queuosine biosynthesis protein QueA</fullName>
    </alternativeName>
</protein>
<dbReference type="AlphaFoldDB" id="I0IKG3"/>
<dbReference type="EC" id="2.4.99.17" evidence="5"/>
<comment type="pathway">
    <text evidence="5">tRNA modification; tRNA-queuosine biosynthesis.</text>
</comment>
<dbReference type="OrthoDB" id="9805933at2"/>
<dbReference type="HAMAP" id="MF_00113">
    <property type="entry name" value="QueA"/>
    <property type="match status" value="1"/>
</dbReference>
<comment type="similarity">
    <text evidence="5">Belongs to the QueA family.</text>
</comment>
<dbReference type="NCBIfam" id="NF001140">
    <property type="entry name" value="PRK00147.1"/>
    <property type="match status" value="1"/>
</dbReference>
<organism evidence="6 7">
    <name type="scientific">Leptospirillum ferrooxidans (strain C2-3)</name>
    <dbReference type="NCBI Taxonomy" id="1162668"/>
    <lineage>
        <taxon>Bacteria</taxon>
        <taxon>Pseudomonadati</taxon>
        <taxon>Nitrospirota</taxon>
        <taxon>Nitrospiria</taxon>
        <taxon>Nitrospirales</taxon>
        <taxon>Nitrospiraceae</taxon>
        <taxon>Leptospirillum</taxon>
    </lineage>
</organism>
<comment type="subunit">
    <text evidence="5">Monomer.</text>
</comment>
<comment type="subcellular location">
    <subcellularLocation>
        <location evidence="5">Cytoplasm</location>
    </subcellularLocation>
</comment>
<dbReference type="GO" id="GO:0005737">
    <property type="term" value="C:cytoplasm"/>
    <property type="evidence" value="ECO:0007669"/>
    <property type="project" value="UniProtKB-SubCell"/>
</dbReference>
<dbReference type="InterPro" id="IPR036100">
    <property type="entry name" value="QueA_sf"/>
</dbReference>
<evidence type="ECO:0000256" key="3">
    <source>
        <dbReference type="ARBA" id="ARBA00022691"/>
    </source>
</evidence>
<dbReference type="GO" id="GO:0008616">
    <property type="term" value="P:tRNA queuosine(34) biosynthetic process"/>
    <property type="evidence" value="ECO:0007669"/>
    <property type="project" value="UniProtKB-UniRule"/>
</dbReference>
<dbReference type="NCBIfam" id="TIGR00113">
    <property type="entry name" value="queA"/>
    <property type="match status" value="1"/>
</dbReference>
<evidence type="ECO:0000313" key="7">
    <source>
        <dbReference type="Proteomes" id="UP000007382"/>
    </source>
</evidence>
<dbReference type="EMBL" id="AP012342">
    <property type="protein sequence ID" value="BAM05762.1"/>
    <property type="molecule type" value="Genomic_DNA"/>
</dbReference>